<keyword evidence="4" id="KW-0175">Coiled coil</keyword>
<dbReference type="SUPFAM" id="SSF53756">
    <property type="entry name" value="UDP-Glycosyltransferase/glycogen phosphorylase"/>
    <property type="match status" value="2"/>
</dbReference>
<evidence type="ECO:0000256" key="1">
    <source>
        <dbReference type="ARBA" id="ARBA00009481"/>
    </source>
</evidence>
<dbReference type="RefSeq" id="WP_166120213.1">
    <property type="nucleotide sequence ID" value="NZ_JAPIUX010000002.1"/>
</dbReference>
<evidence type="ECO:0000256" key="4">
    <source>
        <dbReference type="SAM" id="Coils"/>
    </source>
</evidence>
<evidence type="ECO:0000313" key="8">
    <source>
        <dbReference type="EMBL" id="MCX2560548.1"/>
    </source>
</evidence>
<dbReference type="CDD" id="cd03823">
    <property type="entry name" value="GT4_ExpE7-like"/>
    <property type="match status" value="1"/>
</dbReference>
<dbReference type="Pfam" id="PF00534">
    <property type="entry name" value="Glycos_transf_1"/>
    <property type="match status" value="1"/>
</dbReference>
<evidence type="ECO:0000259" key="5">
    <source>
        <dbReference type="Pfam" id="PF00534"/>
    </source>
</evidence>
<evidence type="ECO:0000259" key="7">
    <source>
        <dbReference type="Pfam" id="PF13579"/>
    </source>
</evidence>
<proteinExistence type="inferred from homology"/>
<name>A0ABT3Q5I3_9PROT</name>
<keyword evidence="3 8" id="KW-0808">Transferase</keyword>
<dbReference type="InterPro" id="IPR001296">
    <property type="entry name" value="Glyco_trans_1"/>
</dbReference>
<evidence type="ECO:0000256" key="2">
    <source>
        <dbReference type="ARBA" id="ARBA00022676"/>
    </source>
</evidence>
<feature type="domain" description="Glycosyltransferase subfamily 4-like N-terminal" evidence="7">
    <location>
        <begin position="558"/>
        <end position="752"/>
    </location>
</feature>
<dbReference type="Gene3D" id="3.40.50.2000">
    <property type="entry name" value="Glycogen Phosphorylase B"/>
    <property type="match status" value="3"/>
</dbReference>
<dbReference type="PANTHER" id="PTHR12526:SF640">
    <property type="entry name" value="COLANIC ACID BIOSYNTHESIS GLYCOSYLTRANSFERASE WCAL-RELATED"/>
    <property type="match status" value="1"/>
</dbReference>
<gene>
    <name evidence="8" type="ORF">OQ252_03890</name>
</gene>
<dbReference type="Proteomes" id="UP001526446">
    <property type="component" value="Unassembled WGS sequence"/>
</dbReference>
<evidence type="ECO:0000259" key="6">
    <source>
        <dbReference type="Pfam" id="PF13524"/>
    </source>
</evidence>
<dbReference type="InterPro" id="IPR028098">
    <property type="entry name" value="Glyco_trans_4-like_N"/>
</dbReference>
<evidence type="ECO:0000313" key="9">
    <source>
        <dbReference type="Proteomes" id="UP001526446"/>
    </source>
</evidence>
<dbReference type="GO" id="GO:0016757">
    <property type="term" value="F:glycosyltransferase activity"/>
    <property type="evidence" value="ECO:0007669"/>
    <property type="project" value="UniProtKB-KW"/>
</dbReference>
<keyword evidence="9" id="KW-1185">Reference proteome</keyword>
<protein>
    <submittedName>
        <fullName evidence="8">Glycosyltransferase</fullName>
        <ecNumber evidence="8">2.4.-.-</ecNumber>
    </submittedName>
</protein>
<sequence length="967" mass="107355">MRPVSNLTEDSEKIRQALEQAEALAASYRASARIQGMRVDGLAHEAAHLRHHLGAWQQTVSWRVTAPLRAVRHLMNGRLPTGQKIPAVYARLREVYQDEGLRGVTQRVQARLPGADFSRVVSRYASKGRASSSPAAATSVTPDVQDRGVQAELLTPEQRQKNLETFYTQPLSAERLRDLTPRILIIAELSLRQCAKYRVWQKEEQLQALGWSVEVVDWREAEQAMAALQVCTEVIFYRVPAFESVENLLKEARRLGLSPWWEVDDLIFSAEQYQENGNLQTLDSAERKQVLFGVRLFRKCLLSCDRAIASTRVLAQAMLDAGIPEAVVIENALDQQTIDIAQALAERGVPAHDTTREIRIVYGSGTKTHDADFRIAANGILAAMQADPRLTLHIIGDLTVPESFQEVEDRVHVFAGRDYAAYMGLLVQADITIAPLEATIFNDAKSNIKFLEAAVLKIPSVCSPRDAFLQVMRDGENGLLAEQDAQWRDAILRLASDPALRVRIGQRAYDDVLARYSPAQVAEQQVLPVFGRPVEKSRSGAGLRVLCVNVYFSPRSFGGATFVAEEMVRRLQQIPDVSVTVFTSRPELNHRGSASIRYAVGGTDVLGVRVPPDHDRVGGLDNERATSQFRTWLAAVRPDVVHFHATQGLGLGLLRACVEAGVPYVVTVHDAWWLCERQFMVKADGHYCFQEKINQKVCQMCVPEARHLAERAVMMRAAMESAAMLLSPSETHRQLFLANGISPERIRVNRNGFIRPARPRTPRRPGSPVRFGYVGGTEDIKGYSLVRRAFQALPEKNWELLVVDNKLNLGIRSVYTESWKVKGTVKTIPAYTQESMDPFFDGIDVLLFPSQWKESYGLTVREALARDVWVIATAPGGQSEEIVDGVNGTLIPIDGRAETLQKAVQAVLKTAERLTGYVNPFKSTLATFEGQTAELEQVLRDVVETRTASARCLAEGLSAISGDPAGS</sequence>
<dbReference type="EMBL" id="JAPIUX010000002">
    <property type="protein sequence ID" value="MCX2560548.1"/>
    <property type="molecule type" value="Genomic_DNA"/>
</dbReference>
<keyword evidence="2 8" id="KW-0328">Glycosyltransferase</keyword>
<dbReference type="EC" id="2.4.-.-" evidence="8"/>
<reference evidence="8 9" key="1">
    <citation type="submission" date="2022-11" db="EMBL/GenBank/DDBJ databases">
        <title>Genome sequencing of Acetobacter type strain.</title>
        <authorList>
            <person name="Heo J."/>
            <person name="Lee D."/>
            <person name="Han B.-H."/>
            <person name="Hong S.-B."/>
            <person name="Kwon S.-W."/>
        </authorList>
    </citation>
    <scope>NUCLEOTIDE SEQUENCE [LARGE SCALE GENOMIC DNA]</scope>
    <source>
        <strain evidence="8 9">KACC 21251</strain>
    </source>
</reference>
<evidence type="ECO:0000256" key="3">
    <source>
        <dbReference type="ARBA" id="ARBA00022679"/>
    </source>
</evidence>
<accession>A0ABT3Q5I3</accession>
<feature type="domain" description="Glycosyl transferase family 1" evidence="5">
    <location>
        <begin position="765"/>
        <end position="912"/>
    </location>
</feature>
<comment type="similarity">
    <text evidence="1">Belongs to the glycosyltransferase group 1 family. Glycosyltransferase 4 subfamily.</text>
</comment>
<dbReference type="Pfam" id="PF13524">
    <property type="entry name" value="Glyco_trans_1_2"/>
    <property type="match status" value="1"/>
</dbReference>
<dbReference type="Pfam" id="PF13579">
    <property type="entry name" value="Glyco_trans_4_4"/>
    <property type="match status" value="1"/>
</dbReference>
<organism evidence="8 9">
    <name type="scientific">Acetobacter farinalis</name>
    <dbReference type="NCBI Taxonomy" id="1260984"/>
    <lineage>
        <taxon>Bacteria</taxon>
        <taxon>Pseudomonadati</taxon>
        <taxon>Pseudomonadota</taxon>
        <taxon>Alphaproteobacteria</taxon>
        <taxon>Acetobacterales</taxon>
        <taxon>Acetobacteraceae</taxon>
        <taxon>Acetobacter</taxon>
    </lineage>
</organism>
<dbReference type="InterPro" id="IPR055259">
    <property type="entry name" value="YkvP/CgeB_Glyco_trans-like"/>
</dbReference>
<feature type="coiled-coil region" evidence="4">
    <location>
        <begin position="4"/>
        <end position="31"/>
    </location>
</feature>
<feature type="domain" description="Spore protein YkvP/CgeB glycosyl transferase-like" evidence="6">
    <location>
        <begin position="380"/>
        <end position="524"/>
    </location>
</feature>
<comment type="caution">
    <text evidence="8">The sequence shown here is derived from an EMBL/GenBank/DDBJ whole genome shotgun (WGS) entry which is preliminary data.</text>
</comment>
<dbReference type="PANTHER" id="PTHR12526">
    <property type="entry name" value="GLYCOSYLTRANSFERASE"/>
    <property type="match status" value="1"/>
</dbReference>